<evidence type="ECO:0000313" key="2">
    <source>
        <dbReference type="Proteomes" id="UP000243542"/>
    </source>
</evidence>
<dbReference type="InterPro" id="IPR027266">
    <property type="entry name" value="TrmE/GcvT-like"/>
</dbReference>
<protein>
    <submittedName>
        <fullName evidence="1">Sarcosine oxidase subunit gamma</fullName>
    </submittedName>
</protein>
<reference evidence="1 2" key="1">
    <citation type="submission" date="2017-10" db="EMBL/GenBank/DDBJ databases">
        <title>Sequencing the genomes of 1000 actinobacteria strains.</title>
        <authorList>
            <person name="Klenk H.-P."/>
        </authorList>
    </citation>
    <scope>NUCLEOTIDE SEQUENCE [LARGE SCALE GENOMIC DNA]</scope>
    <source>
        <strain evidence="1 2">DSM 46092</strain>
    </source>
</reference>
<dbReference type="AlphaFoldDB" id="A0A2A9FKM3"/>
<dbReference type="Pfam" id="PF04268">
    <property type="entry name" value="SoxG"/>
    <property type="match status" value="1"/>
</dbReference>
<dbReference type="SUPFAM" id="SSF103025">
    <property type="entry name" value="Folate-binding domain"/>
    <property type="match status" value="1"/>
</dbReference>
<name>A0A2A9FKM3_9PSEU</name>
<accession>A0A2A9FKM3</accession>
<dbReference type="Gene3D" id="3.30.1360.120">
    <property type="entry name" value="Probable tRNA modification gtpase trme, domain 1"/>
    <property type="match status" value="1"/>
</dbReference>
<evidence type="ECO:0000313" key="1">
    <source>
        <dbReference type="EMBL" id="PFG50985.1"/>
    </source>
</evidence>
<comment type="caution">
    <text evidence="1">The sequence shown here is derived from an EMBL/GenBank/DDBJ whole genome shotgun (WGS) entry which is preliminary data.</text>
</comment>
<keyword evidence="2" id="KW-1185">Reference proteome</keyword>
<proteinExistence type="predicted"/>
<organism evidence="1 2">
    <name type="scientific">Amycolatopsis sulphurea</name>
    <dbReference type="NCBI Taxonomy" id="76022"/>
    <lineage>
        <taxon>Bacteria</taxon>
        <taxon>Bacillati</taxon>
        <taxon>Actinomycetota</taxon>
        <taxon>Actinomycetes</taxon>
        <taxon>Pseudonocardiales</taxon>
        <taxon>Pseudonocardiaceae</taxon>
        <taxon>Amycolatopsis</taxon>
    </lineage>
</organism>
<dbReference type="RefSeq" id="WP_098514608.1">
    <property type="nucleotide sequence ID" value="NZ_JBIAKZ010000044.1"/>
</dbReference>
<sequence length="197" mass="21047">MAEVLYPAHPLSAWAEALDELSRAGLGLTVTPEPPVAAVDVRLETPGPGGDALGRALGTALPLIPNTWTHTSDGQLIWLSPDEWLVTAEDSRPDELESELRWIVSAYDGAAVDVSAQRTTLRLRGPRARDLLTFGCALDLRPSAFPAGSAAQTTVGRAGVLLLALGDEDLRVFVRPSFAGYFVEWVLDAAQEYRAAG</sequence>
<dbReference type="InterPro" id="IPR007375">
    <property type="entry name" value="SoxG"/>
</dbReference>
<dbReference type="Gene3D" id="3.30.70.1520">
    <property type="entry name" value="Heterotetrameric sarcosine oxidase"/>
    <property type="match status" value="1"/>
</dbReference>
<gene>
    <name evidence="1" type="ORF">ATK36_6248</name>
</gene>
<dbReference type="EMBL" id="PDJK01000002">
    <property type="protein sequence ID" value="PFG50985.1"/>
    <property type="molecule type" value="Genomic_DNA"/>
</dbReference>
<dbReference type="Proteomes" id="UP000243542">
    <property type="component" value="Unassembled WGS sequence"/>
</dbReference>